<accession>A0A164TAP2</accession>
<feature type="compositionally biased region" description="Basic residues" evidence="1">
    <location>
        <begin position="257"/>
        <end position="269"/>
    </location>
</feature>
<evidence type="ECO:0000313" key="3">
    <source>
        <dbReference type="Proteomes" id="UP000076722"/>
    </source>
</evidence>
<feature type="region of interest" description="Disordered" evidence="1">
    <location>
        <begin position="22"/>
        <end position="64"/>
    </location>
</feature>
<reference evidence="2 3" key="1">
    <citation type="journal article" date="2016" name="Mol. Biol. Evol.">
        <title>Comparative Genomics of Early-Diverging Mushroom-Forming Fungi Provides Insights into the Origins of Lignocellulose Decay Capabilities.</title>
        <authorList>
            <person name="Nagy L.G."/>
            <person name="Riley R."/>
            <person name="Tritt A."/>
            <person name="Adam C."/>
            <person name="Daum C."/>
            <person name="Floudas D."/>
            <person name="Sun H."/>
            <person name="Yadav J.S."/>
            <person name="Pangilinan J."/>
            <person name="Larsson K.H."/>
            <person name="Matsuura K."/>
            <person name="Barry K."/>
            <person name="Labutti K."/>
            <person name="Kuo R."/>
            <person name="Ohm R.A."/>
            <person name="Bhattacharya S.S."/>
            <person name="Shirouzu T."/>
            <person name="Yoshinaga Y."/>
            <person name="Martin F.M."/>
            <person name="Grigoriev I.V."/>
            <person name="Hibbett D.S."/>
        </authorList>
    </citation>
    <scope>NUCLEOTIDE SEQUENCE [LARGE SCALE GENOMIC DNA]</scope>
    <source>
        <strain evidence="2 3">HHB9708</strain>
    </source>
</reference>
<protein>
    <submittedName>
        <fullName evidence="2">Uncharacterized protein</fullName>
    </submittedName>
</protein>
<dbReference type="AlphaFoldDB" id="A0A164TAP2"/>
<organism evidence="2 3">
    <name type="scientific">Sistotremastrum niveocremeum HHB9708</name>
    <dbReference type="NCBI Taxonomy" id="1314777"/>
    <lineage>
        <taxon>Eukaryota</taxon>
        <taxon>Fungi</taxon>
        <taxon>Dikarya</taxon>
        <taxon>Basidiomycota</taxon>
        <taxon>Agaricomycotina</taxon>
        <taxon>Agaricomycetes</taxon>
        <taxon>Sistotremastrales</taxon>
        <taxon>Sistotremastraceae</taxon>
        <taxon>Sertulicium</taxon>
        <taxon>Sertulicium niveocremeum</taxon>
    </lineage>
</organism>
<sequence length="316" mass="34416">MPMESPSQEYLPTYHSNMSSNNDFNTSFGMPPQQISPAESTASFDSQLHTPPNPSQFLGRNNSGYPFSGQVNSTPVFAGWPAQPAPQCMSLQMYNTCACGAMCSPGYTICVTCMTASTSLPPNLRSMNDIMDAFSPFSPSQRNDTDYGWAQSMGSNGRIDEYINDQIPRGFAVSGEREKSRDIPSGFGEVRQSSTTREPSIHFSSNGNTNVPYPPLSQHSTSNSVPQPSQQSHHSIQASSNINTASAPAPASDTHHRIGFRSSLKRRLLPKPSSASVDSTLLQSQPLKVTPSHDAPRSDRRDIYSLPIGMPLNHRI</sequence>
<dbReference type="Proteomes" id="UP000076722">
    <property type="component" value="Unassembled WGS sequence"/>
</dbReference>
<name>A0A164TAP2_9AGAM</name>
<feature type="compositionally biased region" description="Polar residues" evidence="1">
    <location>
        <begin position="191"/>
        <end position="211"/>
    </location>
</feature>
<feature type="compositionally biased region" description="Basic and acidic residues" evidence="1">
    <location>
        <begin position="294"/>
        <end position="303"/>
    </location>
</feature>
<feature type="compositionally biased region" description="Low complexity" evidence="1">
    <location>
        <begin position="220"/>
        <end position="242"/>
    </location>
</feature>
<feature type="region of interest" description="Disordered" evidence="1">
    <location>
        <begin position="171"/>
        <end position="303"/>
    </location>
</feature>
<feature type="compositionally biased region" description="Polar residues" evidence="1">
    <location>
        <begin position="273"/>
        <end position="287"/>
    </location>
</feature>
<gene>
    <name evidence="2" type="ORF">SISNIDRAFT_125239</name>
</gene>
<keyword evidence="3" id="KW-1185">Reference proteome</keyword>
<proteinExistence type="predicted"/>
<dbReference type="EMBL" id="KV419411">
    <property type="protein sequence ID" value="KZS92215.1"/>
    <property type="molecule type" value="Genomic_DNA"/>
</dbReference>
<evidence type="ECO:0000256" key="1">
    <source>
        <dbReference type="SAM" id="MobiDB-lite"/>
    </source>
</evidence>
<evidence type="ECO:0000313" key="2">
    <source>
        <dbReference type="EMBL" id="KZS92215.1"/>
    </source>
</evidence>